<accession>U5N6T9</accession>
<reference evidence="1 2" key="1">
    <citation type="journal article" date="2013" name="Genome Biol.">
        <title>Genomic analysis reveals key aspects of prokaryotic symbiosis in the phototrophic consortium "Chlorochromatium aggregatum".</title>
        <authorList>
            <person name="Liu Z."/>
            <person name="Muller J."/>
            <person name="Li T."/>
            <person name="Alvey R.M."/>
            <person name="Vogl K."/>
            <person name="Frigaard N.U."/>
            <person name="Rockwell N.C."/>
            <person name="Boyd E.S."/>
            <person name="Tomsho L.P."/>
            <person name="Schuster S.C."/>
            <person name="Henke P."/>
            <person name="Rohde M."/>
            <person name="Overmann J."/>
            <person name="Bryant D.A."/>
        </authorList>
    </citation>
    <scope>NUCLEOTIDE SEQUENCE [LARGE SCALE GENOMIC DNA]</scope>
    <source>
        <strain evidence="1">CR</strain>
    </source>
</reference>
<evidence type="ECO:0000313" key="1">
    <source>
        <dbReference type="EMBL" id="AGX87000.1"/>
    </source>
</evidence>
<dbReference type="AlphaFoldDB" id="U5N6T9"/>
<gene>
    <name evidence="1" type="ORF">Cenrod_0897</name>
</gene>
<evidence type="ECO:0000313" key="2">
    <source>
        <dbReference type="Proteomes" id="UP000017184"/>
    </source>
</evidence>
<protein>
    <submittedName>
        <fullName evidence="1">Uncharacterized protein</fullName>
    </submittedName>
</protein>
<dbReference type="Proteomes" id="UP000017184">
    <property type="component" value="Chromosome"/>
</dbReference>
<organism evidence="1 2">
    <name type="scientific">Candidatus Symbiobacter mobilis CR</name>
    <dbReference type="NCBI Taxonomy" id="946483"/>
    <lineage>
        <taxon>Bacteria</taxon>
        <taxon>Pseudomonadati</taxon>
        <taxon>Pseudomonadota</taxon>
        <taxon>Betaproteobacteria</taxon>
        <taxon>Burkholderiales</taxon>
        <taxon>Comamonadaceae</taxon>
    </lineage>
</organism>
<dbReference type="KEGG" id="cbx:Cenrod_0897"/>
<proteinExistence type="predicted"/>
<name>U5N6T9_9BURK</name>
<dbReference type="HOGENOM" id="CLU_2631646_0_0_4"/>
<keyword evidence="2" id="KW-1185">Reference proteome</keyword>
<sequence length="77" mass="9224">MVLSNFSGYYEVIAKYEITKWEMAYLQNDNEEIAKTSQNQDVTTYYGMLPRRVWEVRQGAIASRKRKRCAHCHFREN</sequence>
<dbReference type="EMBL" id="CP004885">
    <property type="protein sequence ID" value="AGX87000.1"/>
    <property type="molecule type" value="Genomic_DNA"/>
</dbReference>